<comment type="caution">
    <text evidence="5">The sequence shown here is derived from an EMBL/GenBank/DDBJ whole genome shotgun (WGS) entry which is preliminary data.</text>
</comment>
<keyword evidence="1" id="KW-0245">EGF-like domain</keyword>
<dbReference type="Pfam" id="PF25023">
    <property type="entry name" value="TEN_YD-shell"/>
    <property type="match status" value="1"/>
</dbReference>
<dbReference type="InterPro" id="IPR056823">
    <property type="entry name" value="TEN-like_YD-shell"/>
</dbReference>
<dbReference type="Proteomes" id="UP001054945">
    <property type="component" value="Unassembled WGS sequence"/>
</dbReference>
<sequence length="124" mass="14205">MKIFPGDQGRILYRYNNQSLLNAIVFGGGKIEKNYSDAGFVSSESSSTLEIDIRNDYTYDGALLVTSKTHYVSQFHLTNAIVHYQYDKLFRIRSIMFRIGSLQLPTTEFVYNSKTGRIEQIGNF</sequence>
<dbReference type="AlphaFoldDB" id="A0AAV4RU16"/>
<protein>
    <submittedName>
        <fullName evidence="5">Teneurin-m</fullName>
    </submittedName>
</protein>
<evidence type="ECO:0000256" key="3">
    <source>
        <dbReference type="ARBA" id="ARBA00023157"/>
    </source>
</evidence>
<dbReference type="PANTHER" id="PTHR11219">
    <property type="entry name" value="TENEURIN AND N-ACETYLGLUCOSAMINE-1-PHOSPHODIESTER ALPHA-N-ACETYLGLUCOSAMINIDASE"/>
    <property type="match status" value="1"/>
</dbReference>
<keyword evidence="6" id="KW-1185">Reference proteome</keyword>
<proteinExistence type="predicted"/>
<feature type="domain" description="Teneurin-like YD-shell" evidence="4">
    <location>
        <begin position="2"/>
        <end position="124"/>
    </location>
</feature>
<organism evidence="5 6">
    <name type="scientific">Caerostris extrusa</name>
    <name type="common">Bark spider</name>
    <name type="synonym">Caerostris bankana</name>
    <dbReference type="NCBI Taxonomy" id="172846"/>
    <lineage>
        <taxon>Eukaryota</taxon>
        <taxon>Metazoa</taxon>
        <taxon>Ecdysozoa</taxon>
        <taxon>Arthropoda</taxon>
        <taxon>Chelicerata</taxon>
        <taxon>Arachnida</taxon>
        <taxon>Araneae</taxon>
        <taxon>Araneomorphae</taxon>
        <taxon>Entelegynae</taxon>
        <taxon>Araneoidea</taxon>
        <taxon>Araneidae</taxon>
        <taxon>Caerostris</taxon>
    </lineage>
</organism>
<dbReference type="GO" id="GO:0008045">
    <property type="term" value="P:motor neuron axon guidance"/>
    <property type="evidence" value="ECO:0007669"/>
    <property type="project" value="TreeGrafter"/>
</dbReference>
<dbReference type="EMBL" id="BPLR01008268">
    <property type="protein sequence ID" value="GIY23373.1"/>
    <property type="molecule type" value="Genomic_DNA"/>
</dbReference>
<evidence type="ECO:0000259" key="4">
    <source>
        <dbReference type="Pfam" id="PF25023"/>
    </source>
</evidence>
<dbReference type="InterPro" id="IPR051216">
    <property type="entry name" value="Teneurin"/>
</dbReference>
<keyword evidence="3" id="KW-1015">Disulfide bond</keyword>
<evidence type="ECO:0000256" key="1">
    <source>
        <dbReference type="ARBA" id="ARBA00022536"/>
    </source>
</evidence>
<gene>
    <name evidence="5" type="primary">Ten-m_0</name>
    <name evidence="5" type="ORF">CEXT_50051</name>
</gene>
<evidence type="ECO:0000313" key="5">
    <source>
        <dbReference type="EMBL" id="GIY23373.1"/>
    </source>
</evidence>
<evidence type="ECO:0000313" key="6">
    <source>
        <dbReference type="Proteomes" id="UP001054945"/>
    </source>
</evidence>
<keyword evidence="2" id="KW-0677">Repeat</keyword>
<dbReference type="PANTHER" id="PTHR11219:SF69">
    <property type="entry name" value="TENEURIN-A"/>
    <property type="match status" value="1"/>
</dbReference>
<accession>A0AAV4RU16</accession>
<reference evidence="5 6" key="1">
    <citation type="submission" date="2021-06" db="EMBL/GenBank/DDBJ databases">
        <title>Caerostris extrusa draft genome.</title>
        <authorList>
            <person name="Kono N."/>
            <person name="Arakawa K."/>
        </authorList>
    </citation>
    <scope>NUCLEOTIDE SEQUENCE [LARGE SCALE GENOMIC DNA]</scope>
</reference>
<name>A0AAV4RU16_CAEEX</name>
<evidence type="ECO:0000256" key="2">
    <source>
        <dbReference type="ARBA" id="ARBA00022737"/>
    </source>
</evidence>